<dbReference type="GO" id="GO:0008483">
    <property type="term" value="F:transaminase activity"/>
    <property type="evidence" value="ECO:0007669"/>
    <property type="project" value="UniProtKB-KW"/>
</dbReference>
<keyword evidence="3" id="KW-0805">Transcription regulation</keyword>
<dbReference type="InterPro" id="IPR051446">
    <property type="entry name" value="HTH_trans_reg/aminotransferase"/>
</dbReference>
<comment type="similarity">
    <text evidence="1">In the C-terminal section; belongs to the class-I pyridoxal-phosphate-dependent aminotransferase family.</text>
</comment>
<dbReference type="SUPFAM" id="SSF46785">
    <property type="entry name" value="Winged helix' DNA-binding domain"/>
    <property type="match status" value="1"/>
</dbReference>
<organism evidence="7 8">
    <name type="scientific">Caulobacter segnis</name>
    <dbReference type="NCBI Taxonomy" id="88688"/>
    <lineage>
        <taxon>Bacteria</taxon>
        <taxon>Pseudomonadati</taxon>
        <taxon>Pseudomonadota</taxon>
        <taxon>Alphaproteobacteria</taxon>
        <taxon>Caulobacterales</taxon>
        <taxon>Caulobacteraceae</taxon>
        <taxon>Caulobacter</taxon>
    </lineage>
</organism>
<dbReference type="InterPro" id="IPR015422">
    <property type="entry name" value="PyrdxlP-dep_Trfase_small"/>
</dbReference>
<dbReference type="InterPro" id="IPR004839">
    <property type="entry name" value="Aminotransferase_I/II_large"/>
</dbReference>
<dbReference type="Gene3D" id="1.10.10.10">
    <property type="entry name" value="Winged helix-like DNA-binding domain superfamily/Winged helix DNA-binding domain"/>
    <property type="match status" value="1"/>
</dbReference>
<dbReference type="Proteomes" id="UP001057520">
    <property type="component" value="Chromosome"/>
</dbReference>
<keyword evidence="2" id="KW-0663">Pyridoxal phosphate</keyword>
<dbReference type="CDD" id="cd00609">
    <property type="entry name" value="AAT_like"/>
    <property type="match status" value="1"/>
</dbReference>
<dbReference type="Gene3D" id="3.90.1150.10">
    <property type="entry name" value="Aspartate Aminotransferase, domain 1"/>
    <property type="match status" value="1"/>
</dbReference>
<evidence type="ECO:0000259" key="6">
    <source>
        <dbReference type="PROSITE" id="PS50949"/>
    </source>
</evidence>
<dbReference type="PANTHER" id="PTHR46577:SF1">
    <property type="entry name" value="HTH-TYPE TRANSCRIPTIONAL REGULATORY PROTEIN GABR"/>
    <property type="match status" value="1"/>
</dbReference>
<dbReference type="Pfam" id="PF00392">
    <property type="entry name" value="GntR"/>
    <property type="match status" value="1"/>
</dbReference>
<dbReference type="InterPro" id="IPR036390">
    <property type="entry name" value="WH_DNA-bd_sf"/>
</dbReference>
<dbReference type="SUPFAM" id="SSF53383">
    <property type="entry name" value="PLP-dependent transferases"/>
    <property type="match status" value="1"/>
</dbReference>
<evidence type="ECO:0000256" key="4">
    <source>
        <dbReference type="ARBA" id="ARBA00023125"/>
    </source>
</evidence>
<proteinExistence type="inferred from homology"/>
<name>A0ABY4ZWE9_9CAUL</name>
<dbReference type="EMBL" id="CP096040">
    <property type="protein sequence ID" value="USQ97096.1"/>
    <property type="molecule type" value="Genomic_DNA"/>
</dbReference>
<feature type="domain" description="HTH gntR-type" evidence="6">
    <location>
        <begin position="16"/>
        <end position="84"/>
    </location>
</feature>
<keyword evidence="5" id="KW-0804">Transcription</keyword>
<dbReference type="InterPro" id="IPR015424">
    <property type="entry name" value="PyrdxlP-dep_Trfase"/>
</dbReference>
<keyword evidence="7" id="KW-0032">Aminotransferase</keyword>
<accession>A0ABY4ZWE9</accession>
<evidence type="ECO:0000256" key="5">
    <source>
        <dbReference type="ARBA" id="ARBA00023163"/>
    </source>
</evidence>
<dbReference type="InterPro" id="IPR015421">
    <property type="entry name" value="PyrdxlP-dep_Trfase_major"/>
</dbReference>
<keyword evidence="4" id="KW-0238">DNA-binding</keyword>
<evidence type="ECO:0000256" key="2">
    <source>
        <dbReference type="ARBA" id="ARBA00022898"/>
    </source>
</evidence>
<dbReference type="SMART" id="SM00345">
    <property type="entry name" value="HTH_GNTR"/>
    <property type="match status" value="1"/>
</dbReference>
<dbReference type="InterPro" id="IPR036388">
    <property type="entry name" value="WH-like_DNA-bd_sf"/>
</dbReference>
<keyword evidence="8" id="KW-1185">Reference proteome</keyword>
<dbReference type="PANTHER" id="PTHR46577">
    <property type="entry name" value="HTH-TYPE TRANSCRIPTIONAL REGULATORY PROTEIN GABR"/>
    <property type="match status" value="1"/>
</dbReference>
<evidence type="ECO:0000256" key="3">
    <source>
        <dbReference type="ARBA" id="ARBA00023015"/>
    </source>
</evidence>
<evidence type="ECO:0000313" key="8">
    <source>
        <dbReference type="Proteomes" id="UP001057520"/>
    </source>
</evidence>
<dbReference type="CDD" id="cd07377">
    <property type="entry name" value="WHTH_GntR"/>
    <property type="match status" value="1"/>
</dbReference>
<protein>
    <submittedName>
        <fullName evidence="7">PLP-dependent aminotransferase family protein</fullName>
    </submittedName>
</protein>
<dbReference type="InterPro" id="IPR000524">
    <property type="entry name" value="Tscrpt_reg_HTH_GntR"/>
</dbReference>
<keyword evidence="7" id="KW-0808">Transferase</keyword>
<sequence length="390" mass="41926">MRVPPTWTPVIPDGDAPLYERLVSVLRADIGSGVLTAGVRLPPQRDLAYRLGVGLGTVTRAYVEAEKAGLVSAHVGRGSFVNAPTAHRAFERDGPINLAQNIALSSPAGTRIAEALARVRRRPDLLEHLAYAPPMGHEAQRRAGAAWLARTSSYESVDWRRLICCGGAQQGLALTLGALLRPGEVLLTEALAYHGLKSLALHSGWRVRGLPMDAEGLRPDALEEAILATGARVLAVLPTLQNPTGRIMSRSRRDAIVAIARKHDLILVEDDIYGAYAQDAPPPFAMLAPQRTFYVSGVSKTLAPGLRAGFIVAPAAEQFERLLDAVRVMTYAPPAFGGLIATQWIEDGTADTILAEVRDEAAARLVMARQLLGAAIETPARTWRRTSGCR</sequence>
<dbReference type="Pfam" id="PF00155">
    <property type="entry name" value="Aminotran_1_2"/>
    <property type="match status" value="1"/>
</dbReference>
<reference evidence="7 8" key="1">
    <citation type="submission" date="2022-04" db="EMBL/GenBank/DDBJ databases">
        <title>Genome sequence of soybean root-associated Caulobacter segnis RL271.</title>
        <authorList>
            <person name="Longley R."/>
            <person name="Bonito G."/>
            <person name="Trigodet F."/>
            <person name="Crosson S."/>
            <person name="Fiebig A."/>
        </authorList>
    </citation>
    <scope>NUCLEOTIDE SEQUENCE [LARGE SCALE GENOMIC DNA]</scope>
    <source>
        <strain evidence="7 8">RL271</strain>
    </source>
</reference>
<evidence type="ECO:0000256" key="1">
    <source>
        <dbReference type="ARBA" id="ARBA00005384"/>
    </source>
</evidence>
<dbReference type="Gene3D" id="3.40.640.10">
    <property type="entry name" value="Type I PLP-dependent aspartate aminotransferase-like (Major domain)"/>
    <property type="match status" value="1"/>
</dbReference>
<evidence type="ECO:0000313" key="7">
    <source>
        <dbReference type="EMBL" id="USQ97096.1"/>
    </source>
</evidence>
<gene>
    <name evidence="7" type="ORF">MZV50_05955</name>
</gene>
<dbReference type="PROSITE" id="PS50949">
    <property type="entry name" value="HTH_GNTR"/>
    <property type="match status" value="1"/>
</dbReference>